<dbReference type="InterPro" id="IPR036249">
    <property type="entry name" value="Thioredoxin-like_sf"/>
</dbReference>
<dbReference type="Proteomes" id="UP001286313">
    <property type="component" value="Unassembled WGS sequence"/>
</dbReference>
<dbReference type="Gene3D" id="3.40.30.10">
    <property type="entry name" value="Glutaredoxin"/>
    <property type="match status" value="1"/>
</dbReference>
<dbReference type="GO" id="GO:0004602">
    <property type="term" value="F:glutathione peroxidase activity"/>
    <property type="evidence" value="ECO:0007669"/>
    <property type="project" value="TreeGrafter"/>
</dbReference>
<dbReference type="FunFam" id="3.40.30.10:FF:000096">
    <property type="entry name" value="Glutathione S-transferase kappa"/>
    <property type="match status" value="1"/>
</dbReference>
<evidence type="ECO:0000256" key="1">
    <source>
        <dbReference type="ARBA" id="ARBA00006494"/>
    </source>
</evidence>
<keyword evidence="9" id="KW-1185">Reference proteome</keyword>
<name>A0AAE1G3Z0_PETCI</name>
<dbReference type="AlphaFoldDB" id="A0AAE1G3Z0"/>
<evidence type="ECO:0000256" key="2">
    <source>
        <dbReference type="ARBA" id="ARBA00012452"/>
    </source>
</evidence>
<dbReference type="PANTHER" id="PTHR42943:SF2">
    <property type="entry name" value="GLUTATHIONE S-TRANSFERASE KAPPA 1"/>
    <property type="match status" value="1"/>
</dbReference>
<dbReference type="EMBL" id="JAWQEG010001050">
    <property type="protein sequence ID" value="KAK3882858.1"/>
    <property type="molecule type" value="Genomic_DNA"/>
</dbReference>
<evidence type="ECO:0000256" key="5">
    <source>
        <dbReference type="ARBA" id="ARBA00073833"/>
    </source>
</evidence>
<feature type="domain" description="Tyrosine-protein phosphatase" evidence="7">
    <location>
        <begin position="115"/>
        <end position="275"/>
    </location>
</feature>
<protein>
    <recommendedName>
        <fullName evidence="5">Glutathione S-transferase kappa 1</fullName>
        <ecNumber evidence="2">2.5.1.18</ecNumber>
    </recommendedName>
    <alternativeName>
        <fullName evidence="6">GST class-kappa</fullName>
    </alternativeName>
</protein>
<comment type="similarity">
    <text evidence="1">Belongs to the GST superfamily. Kappa family.</text>
</comment>
<dbReference type="InterPro" id="IPR001853">
    <property type="entry name" value="DSBA-like_thioredoxin_dom"/>
</dbReference>
<dbReference type="Pfam" id="PF01323">
    <property type="entry name" value="DSBA"/>
    <property type="match status" value="1"/>
</dbReference>
<evidence type="ECO:0000313" key="9">
    <source>
        <dbReference type="Proteomes" id="UP001286313"/>
    </source>
</evidence>
<dbReference type="GO" id="GO:0004364">
    <property type="term" value="F:glutathione transferase activity"/>
    <property type="evidence" value="ECO:0007669"/>
    <property type="project" value="UniProtKB-EC"/>
</dbReference>
<dbReference type="GO" id="GO:0005777">
    <property type="term" value="C:peroxisome"/>
    <property type="evidence" value="ECO:0007669"/>
    <property type="project" value="TreeGrafter"/>
</dbReference>
<dbReference type="SUPFAM" id="SSF52799">
    <property type="entry name" value="(Phosphotyrosine protein) phosphatases II"/>
    <property type="match status" value="1"/>
</dbReference>
<reference evidence="8" key="1">
    <citation type="submission" date="2023-10" db="EMBL/GenBank/DDBJ databases">
        <title>Genome assemblies of two species of porcelain crab, Petrolisthes cinctipes and Petrolisthes manimaculis (Anomura: Porcellanidae).</title>
        <authorList>
            <person name="Angst P."/>
        </authorList>
    </citation>
    <scope>NUCLEOTIDE SEQUENCE</scope>
    <source>
        <strain evidence="8">PB745_01</strain>
        <tissue evidence="8">Gill</tissue>
    </source>
</reference>
<dbReference type="SUPFAM" id="SSF52833">
    <property type="entry name" value="Thioredoxin-like"/>
    <property type="match status" value="1"/>
</dbReference>
<accession>A0AAE1G3Z0</accession>
<sequence length="317" mass="35814">MATNMAGKTKIEFFYDIFSPYTWFAFEVLIRYKKHWNMDLELKPFLLAALSKSTGTTAPMLVPNKALYMSKDLIRCAQYFNVPLKLIEDPAELILVKGSLIPNRFLIATSLLYPQHLESLSHALWMAVWNKDTDFTQPEILTAAGLESGMSMQEIERALQHLTHQETKDLLRLHTQQALDYNAFGSPSIVAHVGEEPMLFFGSDRFPILAQEIDGVAVVCKAGVTRSASLACVALMTHPDLHLTLRAAFLTIQQVRPIVRPNHGFFAQLIKYEVELQGKASVEMKESPYEGSNGELIPDIYLEQLRHQVGHLHFISI</sequence>
<dbReference type="PANTHER" id="PTHR42943">
    <property type="entry name" value="GLUTATHIONE S-TRANSFERASE KAPPA"/>
    <property type="match status" value="1"/>
</dbReference>
<proteinExistence type="inferred from homology"/>
<dbReference type="Pfam" id="PF00782">
    <property type="entry name" value="DSPc"/>
    <property type="match status" value="1"/>
</dbReference>
<dbReference type="InterPro" id="IPR051924">
    <property type="entry name" value="GST_Kappa/NadH"/>
</dbReference>
<evidence type="ECO:0000256" key="3">
    <source>
        <dbReference type="ARBA" id="ARBA00022679"/>
    </source>
</evidence>
<dbReference type="InterPro" id="IPR029021">
    <property type="entry name" value="Prot-tyrosine_phosphatase-like"/>
</dbReference>
<evidence type="ECO:0000256" key="4">
    <source>
        <dbReference type="ARBA" id="ARBA00047960"/>
    </source>
</evidence>
<comment type="catalytic activity">
    <reaction evidence="4">
        <text>RX + glutathione = an S-substituted glutathione + a halide anion + H(+)</text>
        <dbReference type="Rhea" id="RHEA:16437"/>
        <dbReference type="ChEBI" id="CHEBI:15378"/>
        <dbReference type="ChEBI" id="CHEBI:16042"/>
        <dbReference type="ChEBI" id="CHEBI:17792"/>
        <dbReference type="ChEBI" id="CHEBI:57925"/>
        <dbReference type="ChEBI" id="CHEBI:90779"/>
        <dbReference type="EC" id="2.5.1.18"/>
    </reaction>
</comment>
<gene>
    <name evidence="8" type="ORF">Pcinc_012791</name>
</gene>
<dbReference type="InterPro" id="IPR020422">
    <property type="entry name" value="TYR_PHOSPHATASE_DUAL_dom"/>
</dbReference>
<keyword evidence="3" id="KW-0808">Transferase</keyword>
<organism evidence="8 9">
    <name type="scientific">Petrolisthes cinctipes</name>
    <name type="common">Flat porcelain crab</name>
    <dbReference type="NCBI Taxonomy" id="88211"/>
    <lineage>
        <taxon>Eukaryota</taxon>
        <taxon>Metazoa</taxon>
        <taxon>Ecdysozoa</taxon>
        <taxon>Arthropoda</taxon>
        <taxon>Crustacea</taxon>
        <taxon>Multicrustacea</taxon>
        <taxon>Malacostraca</taxon>
        <taxon>Eumalacostraca</taxon>
        <taxon>Eucarida</taxon>
        <taxon>Decapoda</taxon>
        <taxon>Pleocyemata</taxon>
        <taxon>Anomura</taxon>
        <taxon>Galatheoidea</taxon>
        <taxon>Porcellanidae</taxon>
        <taxon>Petrolisthes</taxon>
    </lineage>
</organism>
<dbReference type="GO" id="GO:0005739">
    <property type="term" value="C:mitochondrion"/>
    <property type="evidence" value="ECO:0007669"/>
    <property type="project" value="TreeGrafter"/>
</dbReference>
<dbReference type="InterPro" id="IPR000340">
    <property type="entry name" value="Dual-sp_phosphatase_cat-dom"/>
</dbReference>
<evidence type="ECO:0000256" key="6">
    <source>
        <dbReference type="ARBA" id="ARBA00083519"/>
    </source>
</evidence>
<dbReference type="SMART" id="SM00195">
    <property type="entry name" value="DSPc"/>
    <property type="match status" value="1"/>
</dbReference>
<dbReference type="GO" id="GO:0006749">
    <property type="term" value="P:glutathione metabolic process"/>
    <property type="evidence" value="ECO:0007669"/>
    <property type="project" value="TreeGrafter"/>
</dbReference>
<evidence type="ECO:0000259" key="7">
    <source>
        <dbReference type="SMART" id="SM00195"/>
    </source>
</evidence>
<evidence type="ECO:0000313" key="8">
    <source>
        <dbReference type="EMBL" id="KAK3882858.1"/>
    </source>
</evidence>
<dbReference type="Gene3D" id="3.90.190.10">
    <property type="entry name" value="Protein tyrosine phosphatase superfamily"/>
    <property type="match status" value="1"/>
</dbReference>
<comment type="caution">
    <text evidence="8">The sequence shown here is derived from an EMBL/GenBank/DDBJ whole genome shotgun (WGS) entry which is preliminary data.</text>
</comment>
<dbReference type="EC" id="2.5.1.18" evidence="2"/>